<dbReference type="Proteomes" id="UP000015347">
    <property type="component" value="Unassembled WGS sequence"/>
</dbReference>
<dbReference type="EMBL" id="APVH01000057">
    <property type="protein sequence ID" value="EPX76251.1"/>
    <property type="molecule type" value="Genomic_DNA"/>
</dbReference>
<dbReference type="OrthoDB" id="1263265at2"/>
<dbReference type="InterPro" id="IPR038444">
    <property type="entry name" value="DUF465_sf"/>
</dbReference>
<reference evidence="2" key="1">
    <citation type="journal article" date="2014" name="Stand. Genomic Sci.">
        <title>Genome sequence of the exopolysaccharide-producing Salipiger mucosus type strain (DSM 16094(T)), a moderately halophilic member of the Roseobacter clade.</title>
        <authorList>
            <person name="Riedel T."/>
            <person name="Spring S."/>
            <person name="Fiebig A."/>
            <person name="Petersen J."/>
            <person name="Kyrpides N.C."/>
            <person name="Goker M."/>
            <person name="Klenk H.P."/>
        </authorList>
    </citation>
    <scope>NUCLEOTIDE SEQUENCE [LARGE SCALE GENOMIC DNA]</scope>
    <source>
        <strain evidence="2">DSM 16094</strain>
    </source>
</reference>
<dbReference type="HOGENOM" id="CLU_165482_0_1_5"/>
<gene>
    <name evidence="1" type="ORF">Salmuc_02589</name>
</gene>
<dbReference type="InterPro" id="IPR007420">
    <property type="entry name" value="DUF465"/>
</dbReference>
<dbReference type="AlphaFoldDB" id="S9Q4I6"/>
<keyword evidence="2" id="KW-1185">Reference proteome</keyword>
<evidence type="ECO:0008006" key="3">
    <source>
        <dbReference type="Google" id="ProtNLM"/>
    </source>
</evidence>
<dbReference type="eggNOG" id="COG2841">
    <property type="taxonomic scope" value="Bacteria"/>
</dbReference>
<protein>
    <recommendedName>
        <fullName evidence="3">DUF465 domain-containing protein</fullName>
    </recommendedName>
</protein>
<accession>S9Q4I6</accession>
<evidence type="ECO:0000313" key="2">
    <source>
        <dbReference type="Proteomes" id="UP000015347"/>
    </source>
</evidence>
<name>S9Q4I6_9RHOB</name>
<sequence>MSHVPHELAEEFPDLAQRISELKQSDRRFAHLAEKYHAVNREVHRAESSVQPVDELEEVRLRKERAALKDELYALLTH</sequence>
<comment type="caution">
    <text evidence="1">The sequence shown here is derived from an EMBL/GenBank/DDBJ whole genome shotgun (WGS) entry which is preliminary data.</text>
</comment>
<dbReference type="STRING" id="1123237.Salmuc_02589"/>
<dbReference type="Pfam" id="PF04325">
    <property type="entry name" value="DUF465"/>
    <property type="match status" value="1"/>
</dbReference>
<dbReference type="RefSeq" id="WP_020043769.1">
    <property type="nucleotide sequence ID" value="NZ_KE557284.1"/>
</dbReference>
<proteinExistence type="predicted"/>
<organism evidence="1 2">
    <name type="scientific">Salipiger mucosus DSM 16094</name>
    <dbReference type="NCBI Taxonomy" id="1123237"/>
    <lineage>
        <taxon>Bacteria</taxon>
        <taxon>Pseudomonadati</taxon>
        <taxon>Pseudomonadota</taxon>
        <taxon>Alphaproteobacteria</taxon>
        <taxon>Rhodobacterales</taxon>
        <taxon>Roseobacteraceae</taxon>
        <taxon>Salipiger</taxon>
    </lineage>
</organism>
<evidence type="ECO:0000313" key="1">
    <source>
        <dbReference type="EMBL" id="EPX76251.1"/>
    </source>
</evidence>
<dbReference type="Gene3D" id="6.10.280.50">
    <property type="match status" value="1"/>
</dbReference>